<feature type="compositionally biased region" description="Polar residues" evidence="1">
    <location>
        <begin position="106"/>
        <end position="122"/>
    </location>
</feature>
<comment type="caution">
    <text evidence="3">The sequence shown here is derived from an EMBL/GenBank/DDBJ whole genome shotgun (WGS) entry which is preliminary data.</text>
</comment>
<protein>
    <recommendedName>
        <fullName evidence="5">Secreted protein</fullName>
    </recommendedName>
</protein>
<keyword evidence="4" id="KW-1185">Reference proteome</keyword>
<evidence type="ECO:0000313" key="3">
    <source>
        <dbReference type="EMBL" id="KAF9739003.1"/>
    </source>
</evidence>
<dbReference type="EMBL" id="WJXW01000002">
    <property type="protein sequence ID" value="KAF9739003.1"/>
    <property type="molecule type" value="Genomic_DNA"/>
</dbReference>
<name>A0A9P6GPU5_9PLEO</name>
<feature type="signal peptide" evidence="2">
    <location>
        <begin position="1"/>
        <end position="31"/>
    </location>
</feature>
<feature type="region of interest" description="Disordered" evidence="1">
    <location>
        <begin position="93"/>
        <end position="125"/>
    </location>
</feature>
<proteinExistence type="predicted"/>
<organism evidence="3 4">
    <name type="scientific">Paraphaeosphaeria minitans</name>
    <dbReference type="NCBI Taxonomy" id="565426"/>
    <lineage>
        <taxon>Eukaryota</taxon>
        <taxon>Fungi</taxon>
        <taxon>Dikarya</taxon>
        <taxon>Ascomycota</taxon>
        <taxon>Pezizomycotina</taxon>
        <taxon>Dothideomycetes</taxon>
        <taxon>Pleosporomycetidae</taxon>
        <taxon>Pleosporales</taxon>
        <taxon>Massarineae</taxon>
        <taxon>Didymosphaeriaceae</taxon>
        <taxon>Paraphaeosphaeria</taxon>
    </lineage>
</organism>
<dbReference type="OrthoDB" id="10598201at2759"/>
<evidence type="ECO:0008006" key="5">
    <source>
        <dbReference type="Google" id="ProtNLM"/>
    </source>
</evidence>
<evidence type="ECO:0000256" key="2">
    <source>
        <dbReference type="SAM" id="SignalP"/>
    </source>
</evidence>
<accession>A0A9P6GPU5</accession>
<sequence length="166" mass="17389">MSSSLLSFFFAAAMVATAFFISAKLAPAVHAICTSHLLRDSDPSTKLHGSKLLAAFASTLTNGTNLLSENSNWEDPRFLAPTPERTAATTLVPASASQDDEDTHLNNDTSVPHSATLPISRTESGEARRAAAHSLLRRTGAGAGVLRARVPGIVQVPTGGYNCAVM</sequence>
<feature type="chain" id="PRO_5040498926" description="Secreted protein" evidence="2">
    <location>
        <begin position="32"/>
        <end position="166"/>
    </location>
</feature>
<gene>
    <name evidence="3" type="ORF">PMIN01_01637</name>
</gene>
<keyword evidence="2" id="KW-0732">Signal</keyword>
<evidence type="ECO:0000256" key="1">
    <source>
        <dbReference type="SAM" id="MobiDB-lite"/>
    </source>
</evidence>
<reference evidence="3" key="1">
    <citation type="journal article" date="2020" name="Mol. Plant Microbe Interact.">
        <title>Genome Sequence of the Biocontrol Agent Coniothyrium minitans strain Conio (IMI 134523).</title>
        <authorList>
            <person name="Patel D."/>
            <person name="Shittu T.A."/>
            <person name="Baroncelli R."/>
            <person name="Muthumeenakshi S."/>
            <person name="Osborne T.H."/>
            <person name="Janganan T.K."/>
            <person name="Sreenivasaprasad S."/>
        </authorList>
    </citation>
    <scope>NUCLEOTIDE SEQUENCE</scope>
    <source>
        <strain evidence="3">Conio</strain>
    </source>
</reference>
<dbReference type="AlphaFoldDB" id="A0A9P6GPU5"/>
<dbReference type="Proteomes" id="UP000756921">
    <property type="component" value="Unassembled WGS sequence"/>
</dbReference>
<evidence type="ECO:0000313" key="4">
    <source>
        <dbReference type="Proteomes" id="UP000756921"/>
    </source>
</evidence>